<dbReference type="PANTHER" id="PTHR47074">
    <property type="entry name" value="BNAC02G40300D PROTEIN"/>
    <property type="match status" value="1"/>
</dbReference>
<keyword evidence="2" id="KW-1185">Reference proteome</keyword>
<feature type="non-terminal residue" evidence="1">
    <location>
        <position position="117"/>
    </location>
</feature>
<evidence type="ECO:0000313" key="1">
    <source>
        <dbReference type="EMBL" id="MBA0814197.1"/>
    </source>
</evidence>
<dbReference type="EMBL" id="JABFAD010000012">
    <property type="protein sequence ID" value="MBA0814197.1"/>
    <property type="molecule type" value="Genomic_DNA"/>
</dbReference>
<feature type="non-terminal residue" evidence="1">
    <location>
        <position position="1"/>
    </location>
</feature>
<dbReference type="PANTHER" id="PTHR47074:SF48">
    <property type="entry name" value="POLYNUCLEOTIDYL TRANSFERASE, RIBONUCLEASE H-LIKE SUPERFAMILY PROTEIN"/>
    <property type="match status" value="1"/>
</dbReference>
<evidence type="ECO:0000313" key="2">
    <source>
        <dbReference type="Proteomes" id="UP000593560"/>
    </source>
</evidence>
<dbReference type="AlphaFoldDB" id="A0A7J9HWH4"/>
<comment type="caution">
    <text evidence="1">The sequence shown here is derived from an EMBL/GenBank/DDBJ whole genome shotgun (WGS) entry which is preliminary data.</text>
</comment>
<sequence length="117" mass="13353">IFGLLESFIDFKIEWVACLSNKVVDSLCKLAINKRCTFPFNMEYPSDIHGLIKPPNDAIKINVDAKIFDSIVGIGIIVRGDNDGFVLEGRTVFLDHKIDIEWAEVEALRERIMWARN</sequence>
<dbReference type="Proteomes" id="UP000593560">
    <property type="component" value="Unassembled WGS sequence"/>
</dbReference>
<dbReference type="InterPro" id="IPR052929">
    <property type="entry name" value="RNase_H-like_EbsB-rel"/>
</dbReference>
<organism evidence="1 2">
    <name type="scientific">Gossypium harknessii</name>
    <dbReference type="NCBI Taxonomy" id="34285"/>
    <lineage>
        <taxon>Eukaryota</taxon>
        <taxon>Viridiplantae</taxon>
        <taxon>Streptophyta</taxon>
        <taxon>Embryophyta</taxon>
        <taxon>Tracheophyta</taxon>
        <taxon>Spermatophyta</taxon>
        <taxon>Magnoliopsida</taxon>
        <taxon>eudicotyledons</taxon>
        <taxon>Gunneridae</taxon>
        <taxon>Pentapetalae</taxon>
        <taxon>rosids</taxon>
        <taxon>malvids</taxon>
        <taxon>Malvales</taxon>
        <taxon>Malvaceae</taxon>
        <taxon>Malvoideae</taxon>
        <taxon>Gossypium</taxon>
    </lineage>
</organism>
<evidence type="ECO:0008006" key="3">
    <source>
        <dbReference type="Google" id="ProtNLM"/>
    </source>
</evidence>
<accession>A0A7J9HWH4</accession>
<dbReference type="OrthoDB" id="1906820at2759"/>
<name>A0A7J9HWH4_9ROSI</name>
<gene>
    <name evidence="1" type="ORF">Gohar_020039</name>
</gene>
<protein>
    <recommendedName>
        <fullName evidence="3">RNase H type-1 domain-containing protein</fullName>
    </recommendedName>
</protein>
<proteinExistence type="predicted"/>
<reference evidence="1 2" key="1">
    <citation type="journal article" date="2019" name="Genome Biol. Evol.">
        <title>Insights into the evolution of the New World diploid cottons (Gossypium, subgenus Houzingenia) based on genome sequencing.</title>
        <authorList>
            <person name="Grover C.E."/>
            <person name="Arick M.A. 2nd"/>
            <person name="Thrash A."/>
            <person name="Conover J.L."/>
            <person name="Sanders W.S."/>
            <person name="Peterson D.G."/>
            <person name="Frelichowski J.E."/>
            <person name="Scheffler J.A."/>
            <person name="Scheffler B.E."/>
            <person name="Wendel J.F."/>
        </authorList>
    </citation>
    <scope>NUCLEOTIDE SEQUENCE [LARGE SCALE GENOMIC DNA]</scope>
    <source>
        <strain evidence="1">0</strain>
        <tissue evidence="1">Leaf</tissue>
    </source>
</reference>